<dbReference type="InterPro" id="IPR011986">
    <property type="entry name" value="Xdiol_dOase_LigA"/>
</dbReference>
<gene>
    <name evidence="4" type="ORF">LJ751_12560</name>
    <name evidence="3" type="ORF">LJ752_12405</name>
</gene>
<dbReference type="Proteomes" id="UP001139168">
    <property type="component" value="Unassembled WGS sequence"/>
</dbReference>
<feature type="region of interest" description="Disordered" evidence="1">
    <location>
        <begin position="1"/>
        <end position="31"/>
    </location>
</feature>
<name>A0A9X1S7I3_9MICC</name>
<dbReference type="AlphaFoldDB" id="A0A9X1S7I3"/>
<dbReference type="EMBL" id="JAJFZP010000010">
    <property type="protein sequence ID" value="MCC3270177.1"/>
    <property type="molecule type" value="Genomic_DNA"/>
</dbReference>
<dbReference type="InterPro" id="IPR036622">
    <property type="entry name" value="LigA_sf"/>
</dbReference>
<evidence type="ECO:0000313" key="5">
    <source>
        <dbReference type="Proteomes" id="UP001139168"/>
    </source>
</evidence>
<evidence type="ECO:0000313" key="4">
    <source>
        <dbReference type="EMBL" id="MCC3270177.1"/>
    </source>
</evidence>
<feature type="domain" description="Extradiol ring-cleavage dioxygenase LigAB LigA subunit" evidence="2">
    <location>
        <begin position="37"/>
        <end position="121"/>
    </location>
</feature>
<dbReference type="SUPFAM" id="SSF48076">
    <property type="entry name" value="LigA subunit of an aromatic-ring-opening dioxygenase LigAB"/>
    <property type="match status" value="1"/>
</dbReference>
<comment type="caution">
    <text evidence="4">The sequence shown here is derived from an EMBL/GenBank/DDBJ whole genome shotgun (WGS) entry which is preliminary data.</text>
</comment>
<evidence type="ECO:0000259" key="2">
    <source>
        <dbReference type="Pfam" id="PF07746"/>
    </source>
</evidence>
<keyword evidence="5" id="KW-1185">Reference proteome</keyword>
<sequence length="130" mass="14574">MSTTTRQSGGGTVPSHTPRIEGTHVYDTESSNRGRALNRMFFSLKDAANREKFSADEPAYCDAYHLNEEQKRVVLERDWKRMTEIGASIFYVIKLAAIDRKSMQDLGAVFTGMTTEEFTAELIAGGRKFG</sequence>
<dbReference type="EMBL" id="JAJFZQ010000006">
    <property type="protein sequence ID" value="MCC3266838.1"/>
    <property type="molecule type" value="Genomic_DNA"/>
</dbReference>
<organism evidence="4 6">
    <name type="scientific">Arthrobacter gengyunqii</name>
    <dbReference type="NCBI Taxonomy" id="2886940"/>
    <lineage>
        <taxon>Bacteria</taxon>
        <taxon>Bacillati</taxon>
        <taxon>Actinomycetota</taxon>
        <taxon>Actinomycetes</taxon>
        <taxon>Micrococcales</taxon>
        <taxon>Micrococcaceae</taxon>
        <taxon>Arthrobacter</taxon>
    </lineage>
</organism>
<reference evidence="4" key="1">
    <citation type="submission" date="2021-10" db="EMBL/GenBank/DDBJ databases">
        <title>Novel species in genus Arthrobacter.</title>
        <authorList>
            <person name="Liu Y."/>
        </authorList>
    </citation>
    <scope>NUCLEOTIDE SEQUENCE</scope>
    <source>
        <strain evidence="3">Zg-Y786</strain>
        <strain evidence="4">Zg-Y809</strain>
    </source>
</reference>
<dbReference type="Pfam" id="PF07746">
    <property type="entry name" value="LigA"/>
    <property type="match status" value="1"/>
</dbReference>
<evidence type="ECO:0000313" key="3">
    <source>
        <dbReference type="EMBL" id="MCC3266838.1"/>
    </source>
</evidence>
<evidence type="ECO:0000313" key="6">
    <source>
        <dbReference type="Proteomes" id="UP001139264"/>
    </source>
</evidence>
<accession>A0A9X1S7I3</accession>
<evidence type="ECO:0000256" key="1">
    <source>
        <dbReference type="SAM" id="MobiDB-lite"/>
    </source>
</evidence>
<proteinExistence type="predicted"/>
<dbReference type="RefSeq" id="WP_227891638.1">
    <property type="nucleotide sequence ID" value="NZ_CP095461.1"/>
</dbReference>
<protein>
    <submittedName>
        <fullName evidence="4">Protocatechuate 3,4-dioxygenase</fullName>
    </submittedName>
</protein>
<dbReference type="Gene3D" id="1.10.700.10">
    <property type="entry name" value="Dioxygenase LigAB, LigA subunit"/>
    <property type="match status" value="1"/>
</dbReference>
<feature type="compositionally biased region" description="Basic and acidic residues" evidence="1">
    <location>
        <begin position="18"/>
        <end position="31"/>
    </location>
</feature>
<dbReference type="Proteomes" id="UP001139264">
    <property type="component" value="Unassembled WGS sequence"/>
</dbReference>